<feature type="chain" id="PRO_5035727505" description="Secreted protein" evidence="1">
    <location>
        <begin position="32"/>
        <end position="80"/>
    </location>
</feature>
<gene>
    <name evidence="2" type="ORF">KP509_01G035200</name>
</gene>
<proteinExistence type="predicted"/>
<evidence type="ECO:0000256" key="1">
    <source>
        <dbReference type="SAM" id="SignalP"/>
    </source>
</evidence>
<evidence type="ECO:0008006" key="4">
    <source>
        <dbReference type="Google" id="ProtNLM"/>
    </source>
</evidence>
<reference evidence="2" key="1">
    <citation type="submission" date="2021-08" db="EMBL/GenBank/DDBJ databases">
        <title>WGS assembly of Ceratopteris richardii.</title>
        <authorList>
            <person name="Marchant D.B."/>
            <person name="Chen G."/>
            <person name="Jenkins J."/>
            <person name="Shu S."/>
            <person name="Leebens-Mack J."/>
            <person name="Grimwood J."/>
            <person name="Schmutz J."/>
            <person name="Soltis P."/>
            <person name="Soltis D."/>
            <person name="Chen Z.-H."/>
        </authorList>
    </citation>
    <scope>NUCLEOTIDE SEQUENCE</scope>
    <source>
        <strain evidence="2">Whitten #5841</strain>
        <tissue evidence="2">Leaf</tissue>
    </source>
</reference>
<sequence length="80" mass="8760">MVPRKHRTRISGAITLLAVWLLFFCGNEAVGGRIDNIPTSDMAYTSVKYKKVGTSRGCTSLAGVNVVENRHPSTQTITEH</sequence>
<evidence type="ECO:0000313" key="2">
    <source>
        <dbReference type="EMBL" id="KAH7446046.1"/>
    </source>
</evidence>
<comment type="caution">
    <text evidence="2">The sequence shown here is derived from an EMBL/GenBank/DDBJ whole genome shotgun (WGS) entry which is preliminary data.</text>
</comment>
<evidence type="ECO:0000313" key="3">
    <source>
        <dbReference type="Proteomes" id="UP000825935"/>
    </source>
</evidence>
<accession>A0A8T2VJT5</accession>
<dbReference type="EMBL" id="CM035406">
    <property type="protein sequence ID" value="KAH7446046.1"/>
    <property type="molecule type" value="Genomic_DNA"/>
</dbReference>
<name>A0A8T2VJT5_CERRI</name>
<organism evidence="2 3">
    <name type="scientific">Ceratopteris richardii</name>
    <name type="common">Triangle waterfern</name>
    <dbReference type="NCBI Taxonomy" id="49495"/>
    <lineage>
        <taxon>Eukaryota</taxon>
        <taxon>Viridiplantae</taxon>
        <taxon>Streptophyta</taxon>
        <taxon>Embryophyta</taxon>
        <taxon>Tracheophyta</taxon>
        <taxon>Polypodiopsida</taxon>
        <taxon>Polypodiidae</taxon>
        <taxon>Polypodiales</taxon>
        <taxon>Pteridineae</taxon>
        <taxon>Pteridaceae</taxon>
        <taxon>Parkerioideae</taxon>
        <taxon>Ceratopteris</taxon>
    </lineage>
</organism>
<protein>
    <recommendedName>
        <fullName evidence="4">Secreted protein</fullName>
    </recommendedName>
</protein>
<keyword evidence="3" id="KW-1185">Reference proteome</keyword>
<feature type="signal peptide" evidence="1">
    <location>
        <begin position="1"/>
        <end position="31"/>
    </location>
</feature>
<keyword evidence="1" id="KW-0732">Signal</keyword>
<dbReference type="Proteomes" id="UP000825935">
    <property type="component" value="Chromosome 1"/>
</dbReference>
<dbReference type="AlphaFoldDB" id="A0A8T2VJT5"/>